<sequence length="116" mass="12740">MWYQHDGAPTRKSAQPCTFLAQTFDTQVIGYGGQEVAEAAAEILSRVCPDRGNSNTNRFVSDILRPVVEPYRQDQPTGAQVPPSVEEIGRPNYLWSLASPKCGAALKSNPISWGIY</sequence>
<proteinExistence type="predicted"/>
<dbReference type="Proteomes" id="UP000887159">
    <property type="component" value="Unassembled WGS sequence"/>
</dbReference>
<dbReference type="AlphaFoldDB" id="A0A8X6W9K2"/>
<organism evidence="1 2">
    <name type="scientific">Trichonephila clavipes</name>
    <name type="common">Golden silk orbweaver</name>
    <name type="synonym">Nephila clavipes</name>
    <dbReference type="NCBI Taxonomy" id="2585209"/>
    <lineage>
        <taxon>Eukaryota</taxon>
        <taxon>Metazoa</taxon>
        <taxon>Ecdysozoa</taxon>
        <taxon>Arthropoda</taxon>
        <taxon>Chelicerata</taxon>
        <taxon>Arachnida</taxon>
        <taxon>Araneae</taxon>
        <taxon>Araneomorphae</taxon>
        <taxon>Entelegynae</taxon>
        <taxon>Araneoidea</taxon>
        <taxon>Nephilidae</taxon>
        <taxon>Trichonephila</taxon>
    </lineage>
</organism>
<evidence type="ECO:0000313" key="2">
    <source>
        <dbReference type="Proteomes" id="UP000887159"/>
    </source>
</evidence>
<reference evidence="1" key="1">
    <citation type="submission" date="2020-08" db="EMBL/GenBank/DDBJ databases">
        <title>Multicomponent nature underlies the extraordinary mechanical properties of spider dragline silk.</title>
        <authorList>
            <person name="Kono N."/>
            <person name="Nakamura H."/>
            <person name="Mori M."/>
            <person name="Yoshida Y."/>
            <person name="Ohtoshi R."/>
            <person name="Malay A.D."/>
            <person name="Moran D.A.P."/>
            <person name="Tomita M."/>
            <person name="Numata K."/>
            <person name="Arakawa K."/>
        </authorList>
    </citation>
    <scope>NUCLEOTIDE SEQUENCE</scope>
</reference>
<comment type="caution">
    <text evidence="1">The sequence shown here is derived from an EMBL/GenBank/DDBJ whole genome shotgun (WGS) entry which is preliminary data.</text>
</comment>
<protein>
    <submittedName>
        <fullName evidence="1">Uncharacterized protein</fullName>
    </submittedName>
</protein>
<evidence type="ECO:0000313" key="1">
    <source>
        <dbReference type="EMBL" id="GFY30389.1"/>
    </source>
</evidence>
<gene>
    <name evidence="1" type="ORF">TNCV_4066391</name>
</gene>
<keyword evidence="2" id="KW-1185">Reference proteome</keyword>
<dbReference type="EMBL" id="BMAU01021392">
    <property type="protein sequence ID" value="GFY30389.1"/>
    <property type="molecule type" value="Genomic_DNA"/>
</dbReference>
<accession>A0A8X6W9K2</accession>
<name>A0A8X6W9K2_TRICX</name>